<dbReference type="PANTHER" id="PTHR11061">
    <property type="entry name" value="RNA M5U METHYLTRANSFERASE"/>
    <property type="match status" value="1"/>
</dbReference>
<dbReference type="Proteomes" id="UP000318331">
    <property type="component" value="Unassembled WGS sequence"/>
</dbReference>
<dbReference type="AlphaFoldDB" id="A0A543HYN8"/>
<feature type="binding site" evidence="4">
    <location>
        <position position="343"/>
    </location>
    <ligand>
        <name>S-adenosyl-L-methionine</name>
        <dbReference type="ChEBI" id="CHEBI:59789"/>
    </ligand>
</feature>
<dbReference type="InterPro" id="IPR012340">
    <property type="entry name" value="NA-bd_OB-fold"/>
</dbReference>
<evidence type="ECO:0000313" key="7">
    <source>
        <dbReference type="Proteomes" id="UP000318331"/>
    </source>
</evidence>
<feature type="binding site" evidence="4">
    <location>
        <position position="234"/>
    </location>
    <ligand>
        <name>S-adenosyl-L-methionine</name>
        <dbReference type="ChEBI" id="CHEBI:59789"/>
    </ligand>
</feature>
<name>A0A543HYN8_9MICO</name>
<dbReference type="PROSITE" id="PS50926">
    <property type="entry name" value="TRAM"/>
    <property type="match status" value="1"/>
</dbReference>
<dbReference type="Pfam" id="PF05958">
    <property type="entry name" value="tRNA_U5-meth_tr"/>
    <property type="match status" value="1"/>
</dbReference>
<organism evidence="6 7">
    <name type="scientific">Klugiella xanthotipulae</name>
    <dbReference type="NCBI Taxonomy" id="244735"/>
    <lineage>
        <taxon>Bacteria</taxon>
        <taxon>Bacillati</taxon>
        <taxon>Actinomycetota</taxon>
        <taxon>Actinomycetes</taxon>
        <taxon>Micrococcales</taxon>
        <taxon>Microbacteriaceae</taxon>
        <taxon>Klugiella</taxon>
    </lineage>
</organism>
<comment type="similarity">
    <text evidence="4">Belongs to the class I-like SAM-binding methyltransferase superfamily. RNA M5U methyltransferase family.</text>
</comment>
<dbReference type="Gene3D" id="3.40.50.150">
    <property type="entry name" value="Vaccinia Virus protein VP39"/>
    <property type="match status" value="1"/>
</dbReference>
<evidence type="ECO:0000256" key="4">
    <source>
        <dbReference type="PROSITE-ProRule" id="PRU01024"/>
    </source>
</evidence>
<proteinExistence type="inferred from homology"/>
<evidence type="ECO:0000256" key="1">
    <source>
        <dbReference type="ARBA" id="ARBA00022603"/>
    </source>
</evidence>
<dbReference type="PANTHER" id="PTHR11061:SF30">
    <property type="entry name" value="TRNA (URACIL(54)-C(5))-METHYLTRANSFERASE"/>
    <property type="match status" value="1"/>
</dbReference>
<protein>
    <submittedName>
        <fullName evidence="6">23S rRNA m(5)U-1939 methyltransferase</fullName>
    </submittedName>
</protein>
<feature type="domain" description="TRAM" evidence="5">
    <location>
        <begin position="1"/>
        <end position="57"/>
    </location>
</feature>
<dbReference type="SUPFAM" id="SSF53335">
    <property type="entry name" value="S-adenosyl-L-methionine-dependent methyltransferases"/>
    <property type="match status" value="1"/>
</dbReference>
<dbReference type="PROSITE" id="PS51687">
    <property type="entry name" value="SAM_MT_RNA_M5U"/>
    <property type="match status" value="1"/>
</dbReference>
<dbReference type="EMBL" id="VFPN01000002">
    <property type="protein sequence ID" value="TQM63429.1"/>
    <property type="molecule type" value="Genomic_DNA"/>
</dbReference>
<feature type="binding site" evidence="4">
    <location>
        <position position="266"/>
    </location>
    <ligand>
        <name>S-adenosyl-L-methionine</name>
        <dbReference type="ChEBI" id="CHEBI:59789"/>
    </ligand>
</feature>
<dbReference type="InterPro" id="IPR029063">
    <property type="entry name" value="SAM-dependent_MTases_sf"/>
</dbReference>
<dbReference type="InterPro" id="IPR010280">
    <property type="entry name" value="U5_MeTrfase_fam"/>
</dbReference>
<keyword evidence="7" id="KW-1185">Reference proteome</keyword>
<reference evidence="6 7" key="1">
    <citation type="submission" date="2019-06" db="EMBL/GenBank/DDBJ databases">
        <title>Sequencing the genomes of 1000 actinobacteria strains.</title>
        <authorList>
            <person name="Klenk H.-P."/>
        </authorList>
    </citation>
    <scope>NUCLEOTIDE SEQUENCE [LARGE SCALE GENOMIC DNA]</scope>
    <source>
        <strain evidence="6 7">DSM 18031</strain>
    </source>
</reference>
<feature type="active site" description="Nucleophile" evidence="4">
    <location>
        <position position="370"/>
    </location>
</feature>
<accession>A0A543HYN8</accession>
<dbReference type="InterPro" id="IPR030391">
    <property type="entry name" value="MeTrfase_TrmA_CS"/>
</dbReference>
<keyword evidence="3 4" id="KW-0949">S-adenosyl-L-methionine</keyword>
<evidence type="ECO:0000259" key="5">
    <source>
        <dbReference type="PROSITE" id="PS50926"/>
    </source>
</evidence>
<evidence type="ECO:0000256" key="2">
    <source>
        <dbReference type="ARBA" id="ARBA00022679"/>
    </source>
</evidence>
<dbReference type="GO" id="GO:0070041">
    <property type="term" value="F:rRNA (uridine-C5-)-methyltransferase activity"/>
    <property type="evidence" value="ECO:0007669"/>
    <property type="project" value="TreeGrafter"/>
</dbReference>
<comment type="caution">
    <text evidence="6">The sequence shown here is derived from an EMBL/GenBank/DDBJ whole genome shotgun (WGS) entry which is preliminary data.</text>
</comment>
<feature type="binding site" evidence="4">
    <location>
        <position position="290"/>
    </location>
    <ligand>
        <name>S-adenosyl-L-methionine</name>
        <dbReference type="ChEBI" id="CHEBI:59789"/>
    </ligand>
</feature>
<dbReference type="GO" id="GO:0070475">
    <property type="term" value="P:rRNA base methylation"/>
    <property type="evidence" value="ECO:0007669"/>
    <property type="project" value="TreeGrafter"/>
</dbReference>
<dbReference type="PROSITE" id="PS01231">
    <property type="entry name" value="TRMA_2"/>
    <property type="match status" value="1"/>
</dbReference>
<evidence type="ECO:0000313" key="6">
    <source>
        <dbReference type="EMBL" id="TQM63429.1"/>
    </source>
</evidence>
<gene>
    <name evidence="6" type="ORF">FB466_1691</name>
</gene>
<evidence type="ECO:0000256" key="3">
    <source>
        <dbReference type="ARBA" id="ARBA00022691"/>
    </source>
</evidence>
<keyword evidence="2 4" id="KW-0808">Transferase</keyword>
<dbReference type="Pfam" id="PF01938">
    <property type="entry name" value="TRAM"/>
    <property type="match status" value="1"/>
</dbReference>
<dbReference type="SUPFAM" id="SSF50249">
    <property type="entry name" value="Nucleic acid-binding proteins"/>
    <property type="match status" value="1"/>
</dbReference>
<keyword evidence="1 4" id="KW-0489">Methyltransferase</keyword>
<dbReference type="Gene3D" id="2.40.50.140">
    <property type="entry name" value="Nucleic acid-binding proteins"/>
    <property type="match status" value="1"/>
</dbReference>
<dbReference type="InterPro" id="IPR002792">
    <property type="entry name" value="TRAM_dom"/>
</dbReference>
<sequence>MGDEIELDITNVAHGGVCVSRYGGRVVFVADTIPGERVLARVTEARKKSFVRASTVRVITASEHRREHVWAAASLDRDPAERAGGAEFGHIDLAEQRRLLASVITDSLRRMAGIEREVVVEAAPGDDECNGLGWRTRISLHTDAAGRVGPYAARTHTVVEVPDYPLAHHEVAMLTLGLPGTVRAGQTLDVIAPSASPPFVAVSEGSRGPQRGAARIRERVGSREFELSKTGFWQVHLAAPDVLTAAVQDAIDPALFDPAADNLDLYGGVGLLAAAVLDRFPGKTRITTVESDVLATECAADNLADSPGAYAQTGRVDRYLANYQRGATPAELARMRAATIILDPPRSGAGGEVCAALISLAPAQLVYVACDPVAFARDAATLTAGGYTLTGMRAFDLFPHTHHVEIVATLVRSDLLGSRSVSAE</sequence>